<dbReference type="InterPro" id="IPR027417">
    <property type="entry name" value="P-loop_NTPase"/>
</dbReference>
<feature type="domain" description="CobQ/CobB/MinD/ParA nucleotide binding" evidence="1">
    <location>
        <begin position="7"/>
        <end position="166"/>
    </location>
</feature>
<reference evidence="2 3" key="2">
    <citation type="journal article" date="2011" name="Stand. Genomic Sci.">
        <title>Complete genome sequence of Leadbetterella byssophila type strain (4M15).</title>
        <authorList>
            <person name="Abt B."/>
            <person name="Teshima H."/>
            <person name="Lucas S."/>
            <person name="Lapidus A."/>
            <person name="Del Rio T.G."/>
            <person name="Nolan M."/>
            <person name="Tice H."/>
            <person name="Cheng J.F."/>
            <person name="Pitluck S."/>
            <person name="Liolios K."/>
            <person name="Pagani I."/>
            <person name="Ivanova N."/>
            <person name="Mavromatis K."/>
            <person name="Pati A."/>
            <person name="Tapia R."/>
            <person name="Han C."/>
            <person name="Goodwin L."/>
            <person name="Chen A."/>
            <person name="Palaniappan K."/>
            <person name="Land M."/>
            <person name="Hauser L."/>
            <person name="Chang Y.J."/>
            <person name="Jeffries C.D."/>
            <person name="Rohde M."/>
            <person name="Goker M."/>
            <person name="Tindall B.J."/>
            <person name="Detter J.C."/>
            <person name="Woyke T."/>
            <person name="Bristow J."/>
            <person name="Eisen J.A."/>
            <person name="Markowitz V."/>
            <person name="Hugenholtz P."/>
            <person name="Klenk H.P."/>
            <person name="Kyrpides N.C."/>
        </authorList>
    </citation>
    <scope>NUCLEOTIDE SEQUENCE [LARGE SCALE GENOMIC DNA]</scope>
    <source>
        <strain evidence="3">DSM 17132 / JCM 16389 / KACC 11308 / NBRC 106382 / 4M15</strain>
    </source>
</reference>
<dbReference type="HOGENOM" id="CLU_1376650_0_0_10"/>
<dbReference type="eggNOG" id="COG1192">
    <property type="taxonomic scope" value="Bacteria"/>
</dbReference>
<protein>
    <recommendedName>
        <fullName evidence="1">CobQ/CobB/MinD/ParA nucleotide binding domain-containing protein</fullName>
    </recommendedName>
</protein>
<dbReference type="KEGG" id="lby:Lbys_0938"/>
<accession>E4RRM0</accession>
<evidence type="ECO:0000259" key="1">
    <source>
        <dbReference type="Pfam" id="PF01656"/>
    </source>
</evidence>
<gene>
    <name evidence="2" type="ordered locus">Lbys_0938</name>
</gene>
<dbReference type="Pfam" id="PF01656">
    <property type="entry name" value="CbiA"/>
    <property type="match status" value="1"/>
</dbReference>
<dbReference type="OrthoDB" id="978593at2"/>
<dbReference type="AlphaFoldDB" id="E4RRM0"/>
<dbReference type="EMBL" id="CP002305">
    <property type="protein sequence ID" value="ADQ16676.1"/>
    <property type="molecule type" value="Genomic_DNA"/>
</dbReference>
<evidence type="ECO:0000313" key="2">
    <source>
        <dbReference type="EMBL" id="ADQ16676.1"/>
    </source>
</evidence>
<dbReference type="Proteomes" id="UP000007435">
    <property type="component" value="Chromosome"/>
</dbReference>
<dbReference type="STRING" id="649349.Lbys_0938"/>
<organism evidence="2 3">
    <name type="scientific">Leadbetterella byssophila (strain DSM 17132 / JCM 16389 / KACC 11308 / NBRC 106382 / 4M15)</name>
    <dbReference type="NCBI Taxonomy" id="649349"/>
    <lineage>
        <taxon>Bacteria</taxon>
        <taxon>Pseudomonadati</taxon>
        <taxon>Bacteroidota</taxon>
        <taxon>Cytophagia</taxon>
        <taxon>Cytophagales</taxon>
        <taxon>Leadbetterellaceae</taxon>
        <taxon>Leadbetterella</taxon>
    </lineage>
</organism>
<keyword evidence="3" id="KW-1185">Reference proteome</keyword>
<dbReference type="InterPro" id="IPR050678">
    <property type="entry name" value="DNA_Partitioning_ATPase"/>
</dbReference>
<dbReference type="PANTHER" id="PTHR13696">
    <property type="entry name" value="P-LOOP CONTAINING NUCLEOSIDE TRIPHOSPHATE HYDROLASE"/>
    <property type="match status" value="1"/>
</dbReference>
<evidence type="ECO:0000313" key="3">
    <source>
        <dbReference type="Proteomes" id="UP000007435"/>
    </source>
</evidence>
<dbReference type="SUPFAM" id="SSF52540">
    <property type="entry name" value="P-loop containing nucleoside triphosphate hydrolases"/>
    <property type="match status" value="1"/>
</dbReference>
<dbReference type="Gene3D" id="3.40.50.300">
    <property type="entry name" value="P-loop containing nucleotide triphosphate hydrolases"/>
    <property type="match status" value="2"/>
</dbReference>
<name>E4RRM0_LEAB4</name>
<dbReference type="InterPro" id="IPR002586">
    <property type="entry name" value="CobQ/CobB/MinD/ParA_Nub-bd_dom"/>
</dbReference>
<dbReference type="CDD" id="cd02042">
    <property type="entry name" value="ParAB_family"/>
    <property type="match status" value="1"/>
</dbReference>
<sequence length="198" mass="21979">MGKVLGIISFKKGSGKTTTAAYLSAALRVLNRKVVSVDLGGGLSEKLGVSEGVVEVEGISWWHQEHLGAEADYVIVDLPYHSISDEILSQLDSVIIPVEARRGGLQHFNSTLLTLQEHEDLLIEGILLSQADAHNDFAAQMGKDLEEYFPDFIFKSVISRNFYLSKEAFNVLDVRKQGWHSGFVEFLALANELIEHEH</sequence>
<dbReference type="RefSeq" id="WP_013407727.1">
    <property type="nucleotide sequence ID" value="NC_014655.1"/>
</dbReference>
<dbReference type="PANTHER" id="PTHR13696:SF52">
    <property type="entry name" value="PARA FAMILY PROTEIN CT_582"/>
    <property type="match status" value="1"/>
</dbReference>
<proteinExistence type="predicted"/>
<reference key="1">
    <citation type="submission" date="2010-11" db="EMBL/GenBank/DDBJ databases">
        <title>The complete genome of Leadbetterella byssophila DSM 17132.</title>
        <authorList>
            <consortium name="US DOE Joint Genome Institute (JGI-PGF)"/>
            <person name="Lucas S."/>
            <person name="Copeland A."/>
            <person name="Lapidus A."/>
            <person name="Glavina del Rio T."/>
            <person name="Dalin E."/>
            <person name="Tice H."/>
            <person name="Bruce D."/>
            <person name="Goodwin L."/>
            <person name="Pitluck S."/>
            <person name="Kyrpides N."/>
            <person name="Mavromatis K."/>
            <person name="Ivanova N."/>
            <person name="Teshima H."/>
            <person name="Brettin T."/>
            <person name="Detter J.C."/>
            <person name="Han C."/>
            <person name="Tapia R."/>
            <person name="Land M."/>
            <person name="Hauser L."/>
            <person name="Markowitz V."/>
            <person name="Cheng J.-F."/>
            <person name="Hugenholtz P."/>
            <person name="Woyke T."/>
            <person name="Wu D."/>
            <person name="Tindall B."/>
            <person name="Pomrenke H.G."/>
            <person name="Brambilla E."/>
            <person name="Klenk H.-P."/>
            <person name="Eisen J.A."/>
        </authorList>
    </citation>
    <scope>NUCLEOTIDE SEQUENCE [LARGE SCALE GENOMIC DNA]</scope>
    <source>
        <strain>DSM 17132</strain>
    </source>
</reference>